<reference evidence="2 3" key="1">
    <citation type="submission" date="2019-06" db="EMBL/GenBank/DDBJ databases">
        <title>Genomic Encyclopedia of Type Strains, Phase IV (KMG-V): Genome sequencing to study the core and pangenomes of soil and plant-associated prokaryotes.</title>
        <authorList>
            <person name="Whitman W."/>
        </authorList>
    </citation>
    <scope>NUCLEOTIDE SEQUENCE [LARGE SCALE GENOMIC DNA]</scope>
    <source>
        <strain evidence="2 3">BR 11622</strain>
    </source>
</reference>
<dbReference type="Gene3D" id="3.20.20.190">
    <property type="entry name" value="Phosphatidylinositol (PI) phosphodiesterase"/>
    <property type="match status" value="1"/>
</dbReference>
<gene>
    <name evidence="2" type="ORF">FBZ90_105257</name>
</gene>
<evidence type="ECO:0000256" key="1">
    <source>
        <dbReference type="SAM" id="SignalP"/>
    </source>
</evidence>
<keyword evidence="3" id="KW-1185">Reference proteome</keyword>
<dbReference type="RefSeq" id="WP_145731775.1">
    <property type="nucleotide sequence ID" value="NZ_VITR01000005.1"/>
</dbReference>
<comment type="caution">
    <text evidence="2">The sequence shown here is derived from an EMBL/GenBank/DDBJ whole genome shotgun (WGS) entry which is preliminary data.</text>
</comment>
<dbReference type="OrthoDB" id="195526at2"/>
<dbReference type="CDD" id="cd08589">
    <property type="entry name" value="PI-PLCc_SaPLC1_like"/>
    <property type="match status" value="1"/>
</dbReference>
<evidence type="ECO:0000313" key="3">
    <source>
        <dbReference type="Proteomes" id="UP000315751"/>
    </source>
</evidence>
<dbReference type="InterPro" id="IPR017946">
    <property type="entry name" value="PLC-like_Pdiesterase_TIM-brl"/>
</dbReference>
<protein>
    <submittedName>
        <fullName evidence="2">Calcium-dependent phosphoinositide phospholipase C</fullName>
    </submittedName>
</protein>
<dbReference type="Pfam" id="PF16670">
    <property type="entry name" value="PI-PLC-C1"/>
    <property type="match status" value="1"/>
</dbReference>
<feature type="signal peptide" evidence="1">
    <location>
        <begin position="1"/>
        <end position="24"/>
    </location>
</feature>
<dbReference type="AlphaFoldDB" id="A0A560HD33"/>
<accession>A0A560HD33</accession>
<proteinExistence type="predicted"/>
<keyword evidence="1" id="KW-0732">Signal</keyword>
<dbReference type="GO" id="GO:0008081">
    <property type="term" value="F:phosphoric diester hydrolase activity"/>
    <property type="evidence" value="ECO:0007669"/>
    <property type="project" value="InterPro"/>
</dbReference>
<dbReference type="SUPFAM" id="SSF51695">
    <property type="entry name" value="PLC-like phosphodiesterases"/>
    <property type="match status" value="1"/>
</dbReference>
<dbReference type="PROSITE" id="PS51257">
    <property type="entry name" value="PROKAR_LIPOPROTEIN"/>
    <property type="match status" value="1"/>
</dbReference>
<feature type="chain" id="PRO_5021836344" evidence="1">
    <location>
        <begin position="25"/>
        <end position="382"/>
    </location>
</feature>
<dbReference type="GO" id="GO:0006629">
    <property type="term" value="P:lipid metabolic process"/>
    <property type="evidence" value="ECO:0007669"/>
    <property type="project" value="InterPro"/>
</dbReference>
<dbReference type="InterPro" id="IPR032075">
    <property type="entry name" value="PI-PLC-C1"/>
</dbReference>
<name>A0A560HD33_9PROT</name>
<organism evidence="2 3">
    <name type="scientific">Nitrospirillum amazonense</name>
    <dbReference type="NCBI Taxonomy" id="28077"/>
    <lineage>
        <taxon>Bacteria</taxon>
        <taxon>Pseudomonadati</taxon>
        <taxon>Pseudomonadota</taxon>
        <taxon>Alphaproteobacteria</taxon>
        <taxon>Rhodospirillales</taxon>
        <taxon>Azospirillaceae</taxon>
        <taxon>Nitrospirillum</taxon>
    </lineage>
</organism>
<dbReference type="Proteomes" id="UP000315751">
    <property type="component" value="Unassembled WGS sequence"/>
</dbReference>
<evidence type="ECO:0000313" key="2">
    <source>
        <dbReference type="EMBL" id="TWB43444.1"/>
    </source>
</evidence>
<sequence>MPLPRSLLLAGAATLTLAACAAQAPENKPATGAVAMNQIQVIGTHNSYHAGIAASESVLWQKTRPELYAALDYRHQALTSQLSAGVRQVELDIFADSKGGLYAHPAGPGLAARAGLPADPPFDPNHLMDKPGFKVMHVQDVDYRSTCQPFTACLAEIRAWSQAHPGHVPLFILLETKEETLSLSFPTVTPEALTPASLDALDREILSVFKADEIITPDRVRGDAATLNAAIRTRGWPSLEEARGKVVFLLDQRAISARYLEGHPSLKGRVAFTNAKVDPNGVASDDAAFIEMNDGPGDAITALVRQGYLVRTRSDADTKEARANDTRRRDMALGSGAQMVSTDYPASEPAATGFVVSLPGGGAARCNPVTAGANCVSQGLDR</sequence>
<dbReference type="EMBL" id="VITR01000005">
    <property type="protein sequence ID" value="TWB43444.1"/>
    <property type="molecule type" value="Genomic_DNA"/>
</dbReference>